<feature type="compositionally biased region" description="Basic and acidic residues" evidence="8">
    <location>
        <begin position="602"/>
        <end position="611"/>
    </location>
</feature>
<evidence type="ECO:0000256" key="2">
    <source>
        <dbReference type="ARBA" id="ARBA00012438"/>
    </source>
</evidence>
<sequence>MVTLWVIIVAVTAGESLELRSYKERWTNLRQPASKLIGELQRERLSSASLVVDRATADEQAAAYTQRARTDTARERFRQLSELSRGSSTPAVRTEIDTVLTQLAHLEGIRGEIDAGLSPILPTIEAYNAISDALFGLQRSVALIDDIPIYEQSRLVINLGYAKELLTREQAIAVGDPGEEQRKLFTQLVGNRRFLIDQALAELDAPLREIQVGIITSPAYQRLRIMEEQIIAGHAPADWPTASDALATTIQEAQNSASILLSERAEPVADAVLVRALVLAGTGLVVVVVSIVISLRMGNRLSRELGTLRQAALEVAESRLPQVVRKLRQGEEVEVPALTVPGRTAEIQDVGKAFATVQQTAVEAAVGEAKLRAGVGQVFRNLARRSQTLLHRQRIQLDGMQRTATDPQALDDLFRLDHLTTRMRRHAEGLIILSGAVPGRGWRKPVPLHDVVRGASAEVEDYTRVSVSPMPDHSLAGPVVGDVIHLIAELIENATVFSPPHTAVTVRGELAAHGFAIEVEDRGLGLSEEELADLNERLANPPEFDLADSDRLGLFVVARLAARHDIRVTLRGSPYGGTTAIVLIPGELVSERTSSEEESDAPQEHDPEPARRMRVVTSD</sequence>
<dbReference type="InterPro" id="IPR005467">
    <property type="entry name" value="His_kinase_dom"/>
</dbReference>
<dbReference type="EMBL" id="JBHMCE010000005">
    <property type="protein sequence ID" value="MFB9528632.1"/>
    <property type="molecule type" value="Genomic_DNA"/>
</dbReference>
<keyword evidence="3" id="KW-0597">Phosphoprotein</keyword>
<reference evidence="11 12" key="1">
    <citation type="submission" date="2024-09" db="EMBL/GenBank/DDBJ databases">
        <authorList>
            <person name="Sun Q."/>
            <person name="Mori K."/>
        </authorList>
    </citation>
    <scope>NUCLEOTIDE SEQUENCE [LARGE SCALE GENOMIC DNA]</scope>
    <source>
        <strain evidence="11 12">JCM 3323</strain>
    </source>
</reference>
<keyword evidence="7 9" id="KW-1133">Transmembrane helix</keyword>
<dbReference type="RefSeq" id="WP_346130035.1">
    <property type="nucleotide sequence ID" value="NZ_BAAAXC010000015.1"/>
</dbReference>
<dbReference type="Gene3D" id="6.10.340.10">
    <property type="match status" value="1"/>
</dbReference>
<organism evidence="11 12">
    <name type="scientific">Nonomuraea roseola</name>
    <dbReference type="NCBI Taxonomy" id="46179"/>
    <lineage>
        <taxon>Bacteria</taxon>
        <taxon>Bacillati</taxon>
        <taxon>Actinomycetota</taxon>
        <taxon>Actinomycetes</taxon>
        <taxon>Streptosporangiales</taxon>
        <taxon>Streptosporangiaceae</taxon>
        <taxon>Nonomuraea</taxon>
    </lineage>
</organism>
<keyword evidence="4" id="KW-0808">Transferase</keyword>
<evidence type="ECO:0000256" key="6">
    <source>
        <dbReference type="ARBA" id="ARBA00022777"/>
    </source>
</evidence>
<dbReference type="EC" id="2.7.13.3" evidence="2"/>
<proteinExistence type="predicted"/>
<feature type="transmembrane region" description="Helical" evidence="9">
    <location>
        <begin position="272"/>
        <end position="295"/>
    </location>
</feature>
<dbReference type="Pfam" id="PF08376">
    <property type="entry name" value="NIT"/>
    <property type="match status" value="1"/>
</dbReference>
<evidence type="ECO:0000259" key="10">
    <source>
        <dbReference type="PROSITE" id="PS50109"/>
    </source>
</evidence>
<comment type="catalytic activity">
    <reaction evidence="1">
        <text>ATP + protein L-histidine = ADP + protein N-phospho-L-histidine.</text>
        <dbReference type="EC" id="2.7.13.3"/>
    </reaction>
</comment>
<keyword evidence="9" id="KW-0472">Membrane</keyword>
<protein>
    <recommendedName>
        <fullName evidence="2">histidine kinase</fullName>
        <ecNumber evidence="2">2.7.13.3</ecNumber>
    </recommendedName>
</protein>
<dbReference type="InterPro" id="IPR050428">
    <property type="entry name" value="TCS_sensor_his_kinase"/>
</dbReference>
<dbReference type="InterPro" id="IPR003594">
    <property type="entry name" value="HATPase_dom"/>
</dbReference>
<dbReference type="SMART" id="SM00387">
    <property type="entry name" value="HATPase_c"/>
    <property type="match status" value="1"/>
</dbReference>
<evidence type="ECO:0000256" key="5">
    <source>
        <dbReference type="ARBA" id="ARBA00022692"/>
    </source>
</evidence>
<dbReference type="InterPro" id="IPR013587">
    <property type="entry name" value="Nitrate/nitrite_sensing"/>
</dbReference>
<dbReference type="Pfam" id="PF02518">
    <property type="entry name" value="HATPase_c"/>
    <property type="match status" value="1"/>
</dbReference>
<keyword evidence="5 9" id="KW-0812">Transmembrane</keyword>
<name>A0ABV5PZK6_9ACTN</name>
<evidence type="ECO:0000256" key="8">
    <source>
        <dbReference type="SAM" id="MobiDB-lite"/>
    </source>
</evidence>
<evidence type="ECO:0000256" key="7">
    <source>
        <dbReference type="ARBA" id="ARBA00022989"/>
    </source>
</evidence>
<comment type="caution">
    <text evidence="11">The sequence shown here is derived from an EMBL/GenBank/DDBJ whole genome shotgun (WGS) entry which is preliminary data.</text>
</comment>
<evidence type="ECO:0000313" key="12">
    <source>
        <dbReference type="Proteomes" id="UP001589646"/>
    </source>
</evidence>
<keyword evidence="12" id="KW-1185">Reference proteome</keyword>
<feature type="region of interest" description="Disordered" evidence="8">
    <location>
        <begin position="589"/>
        <end position="619"/>
    </location>
</feature>
<accession>A0ABV5PZK6</accession>
<evidence type="ECO:0000256" key="1">
    <source>
        <dbReference type="ARBA" id="ARBA00000085"/>
    </source>
</evidence>
<evidence type="ECO:0000256" key="3">
    <source>
        <dbReference type="ARBA" id="ARBA00022553"/>
    </source>
</evidence>
<dbReference type="SUPFAM" id="SSF55874">
    <property type="entry name" value="ATPase domain of HSP90 chaperone/DNA topoisomerase II/histidine kinase"/>
    <property type="match status" value="1"/>
</dbReference>
<evidence type="ECO:0000256" key="4">
    <source>
        <dbReference type="ARBA" id="ARBA00022679"/>
    </source>
</evidence>
<dbReference type="InterPro" id="IPR036890">
    <property type="entry name" value="HATPase_C_sf"/>
</dbReference>
<dbReference type="PANTHER" id="PTHR45436">
    <property type="entry name" value="SENSOR HISTIDINE KINASE YKOH"/>
    <property type="match status" value="1"/>
</dbReference>
<evidence type="ECO:0000256" key="9">
    <source>
        <dbReference type="SAM" id="Phobius"/>
    </source>
</evidence>
<dbReference type="Gene3D" id="3.30.565.10">
    <property type="entry name" value="Histidine kinase-like ATPase, C-terminal domain"/>
    <property type="match status" value="1"/>
</dbReference>
<dbReference type="Proteomes" id="UP001589646">
    <property type="component" value="Unassembled WGS sequence"/>
</dbReference>
<dbReference type="PANTHER" id="PTHR45436:SF5">
    <property type="entry name" value="SENSOR HISTIDINE KINASE TRCS"/>
    <property type="match status" value="1"/>
</dbReference>
<feature type="domain" description="Histidine kinase" evidence="10">
    <location>
        <begin position="483"/>
        <end position="588"/>
    </location>
</feature>
<dbReference type="PROSITE" id="PS50109">
    <property type="entry name" value="HIS_KIN"/>
    <property type="match status" value="1"/>
</dbReference>
<gene>
    <name evidence="11" type="ORF">ACFFRN_18625</name>
</gene>
<evidence type="ECO:0000313" key="11">
    <source>
        <dbReference type="EMBL" id="MFB9528632.1"/>
    </source>
</evidence>
<keyword evidence="6" id="KW-0418">Kinase</keyword>